<keyword evidence="2" id="KW-1185">Reference proteome</keyword>
<evidence type="ECO:0000313" key="1">
    <source>
        <dbReference type="EMBL" id="MBP2375583.1"/>
    </source>
</evidence>
<comment type="caution">
    <text evidence="1">The sequence shown here is derived from an EMBL/GenBank/DDBJ whole genome shotgun (WGS) entry which is preliminary data.</text>
</comment>
<evidence type="ECO:0000313" key="2">
    <source>
        <dbReference type="Proteomes" id="UP000766570"/>
    </source>
</evidence>
<organism evidence="1 2">
    <name type="scientific">Paeniglutamicibacter psychrophenolicus</name>
    <dbReference type="NCBI Taxonomy" id="257454"/>
    <lineage>
        <taxon>Bacteria</taxon>
        <taxon>Bacillati</taxon>
        <taxon>Actinomycetota</taxon>
        <taxon>Actinomycetes</taxon>
        <taxon>Micrococcales</taxon>
        <taxon>Micrococcaceae</taxon>
        <taxon>Paeniglutamicibacter</taxon>
    </lineage>
</organism>
<reference evidence="1 2" key="1">
    <citation type="submission" date="2021-03" db="EMBL/GenBank/DDBJ databases">
        <title>Sequencing the genomes of 1000 actinobacteria strains.</title>
        <authorList>
            <person name="Klenk H.-P."/>
        </authorList>
    </citation>
    <scope>NUCLEOTIDE SEQUENCE [LARGE SCALE GENOMIC DNA]</scope>
    <source>
        <strain evidence="1 2">DSM 15454</strain>
    </source>
</reference>
<name>A0ABS4WHA6_9MICC</name>
<dbReference type="Proteomes" id="UP000766570">
    <property type="component" value="Unassembled WGS sequence"/>
</dbReference>
<dbReference type="Pfam" id="PF09957">
    <property type="entry name" value="VapB_antitoxin"/>
    <property type="match status" value="1"/>
</dbReference>
<proteinExistence type="predicted"/>
<dbReference type="InterPro" id="IPR019239">
    <property type="entry name" value="VapB_antitoxin"/>
</dbReference>
<accession>A0ABS4WHA6</accession>
<evidence type="ECO:0008006" key="3">
    <source>
        <dbReference type="Google" id="ProtNLM"/>
    </source>
</evidence>
<dbReference type="RefSeq" id="WP_209909444.1">
    <property type="nucleotide sequence ID" value="NZ_BAAAMI010000013.1"/>
</dbReference>
<gene>
    <name evidence="1" type="ORF">JOF46_003495</name>
</gene>
<dbReference type="EMBL" id="JAGIOE010000001">
    <property type="protein sequence ID" value="MBP2375583.1"/>
    <property type="molecule type" value="Genomic_DNA"/>
</dbReference>
<protein>
    <recommendedName>
        <fullName evidence="3">DUF2191 domain-containing protein</fullName>
    </recommendedName>
</protein>
<sequence>MAVAKVDVDLKLLERARALTGGKSDRVVLDLALRRLIASKQKGSMIGGISDLRALASELGSPVVVPPRTP</sequence>